<reference evidence="1" key="2">
    <citation type="journal article" date="2021" name="Sci. Rep.">
        <title>The distribution of antibiotic resistance genes in chicken gut microbiota commensals.</title>
        <authorList>
            <person name="Juricova H."/>
            <person name="Matiasovicova J."/>
            <person name="Kubasova T."/>
            <person name="Cejkova D."/>
            <person name="Rychlik I."/>
        </authorList>
    </citation>
    <scope>NUCLEOTIDE SEQUENCE</scope>
    <source>
        <strain evidence="1">An824</strain>
    </source>
</reference>
<dbReference type="EMBL" id="JACJJG010000050">
    <property type="protein sequence ID" value="MBM6674054.1"/>
    <property type="molecule type" value="Genomic_DNA"/>
</dbReference>
<dbReference type="NCBIfam" id="TIGR00022">
    <property type="entry name" value="YhcH/YjgK/YiaL family protein"/>
    <property type="match status" value="1"/>
</dbReference>
<keyword evidence="2" id="KW-1185">Reference proteome</keyword>
<reference evidence="1" key="1">
    <citation type="submission" date="2020-08" db="EMBL/GenBank/DDBJ databases">
        <authorList>
            <person name="Cejkova D."/>
            <person name="Kubasova T."/>
            <person name="Jahodarova E."/>
            <person name="Rychlik I."/>
        </authorList>
    </citation>
    <scope>NUCLEOTIDE SEQUENCE</scope>
    <source>
        <strain evidence="1">An824</strain>
    </source>
</reference>
<organism evidence="1 2">
    <name type="scientific">Marseilla massiliensis</name>
    <dbReference type="NCBI Taxonomy" id="1841864"/>
    <lineage>
        <taxon>Bacteria</taxon>
        <taxon>Pseudomonadati</taxon>
        <taxon>Bacteroidota</taxon>
        <taxon>Bacteroidia</taxon>
        <taxon>Bacteroidales</taxon>
        <taxon>Prevotellaceae</taxon>
        <taxon>Marseilla</taxon>
    </lineage>
</organism>
<dbReference type="AlphaFoldDB" id="A0A938WTW2"/>
<dbReference type="SUPFAM" id="SSF51197">
    <property type="entry name" value="Clavaminate synthase-like"/>
    <property type="match status" value="1"/>
</dbReference>
<accession>A0A938WTW2</accession>
<evidence type="ECO:0000313" key="2">
    <source>
        <dbReference type="Proteomes" id="UP000706891"/>
    </source>
</evidence>
<dbReference type="PANTHER" id="PTHR34986">
    <property type="entry name" value="EVOLVED BETA-GALACTOSIDASE SUBUNIT BETA"/>
    <property type="match status" value="1"/>
</dbReference>
<comment type="caution">
    <text evidence="1">The sequence shown here is derived from an EMBL/GenBank/DDBJ whole genome shotgun (WGS) entry which is preliminary data.</text>
</comment>
<dbReference type="Proteomes" id="UP000706891">
    <property type="component" value="Unassembled WGS sequence"/>
</dbReference>
<dbReference type="InterPro" id="IPR004375">
    <property type="entry name" value="NanQ/TabA/YiaL"/>
</dbReference>
<dbReference type="Pfam" id="PF04074">
    <property type="entry name" value="DUF386"/>
    <property type="match status" value="1"/>
</dbReference>
<name>A0A938WTW2_9BACT</name>
<protein>
    <submittedName>
        <fullName evidence="1">YhcH/YjgK/YiaL family protein</fullName>
    </submittedName>
</protein>
<proteinExistence type="predicted"/>
<sequence length="147" mass="16414">MVIDTLENLDKYVSLNPLFKDVLDFIKSNDLNSLEIGKHEIKGSDLFVNVQVAKGKTKEVAVLETHKKMIDIQIPLSAEETYGYTPLCDLPDAEYNNEKDITKYEGMADTYVTCKPGEFAIFFPQDGHAPCIAGVPEIKKAIFKVLA</sequence>
<dbReference type="PANTHER" id="PTHR34986:SF1">
    <property type="entry name" value="PROTEIN YIAL"/>
    <property type="match status" value="1"/>
</dbReference>
<dbReference type="GO" id="GO:0005829">
    <property type="term" value="C:cytosol"/>
    <property type="evidence" value="ECO:0007669"/>
    <property type="project" value="TreeGrafter"/>
</dbReference>
<gene>
    <name evidence="1" type="ORF">H6A34_09220</name>
</gene>
<dbReference type="RefSeq" id="WP_205105086.1">
    <property type="nucleotide sequence ID" value="NZ_JACJJG010000050.1"/>
</dbReference>
<dbReference type="Gene3D" id="2.60.120.370">
    <property type="entry name" value="YhcH/YjgK/YiaL"/>
    <property type="match status" value="1"/>
</dbReference>
<dbReference type="InterPro" id="IPR037012">
    <property type="entry name" value="NanQ/TabA/YiaL_sf"/>
</dbReference>
<evidence type="ECO:0000313" key="1">
    <source>
        <dbReference type="EMBL" id="MBM6674054.1"/>
    </source>
</evidence>